<dbReference type="InterPro" id="IPR034704">
    <property type="entry name" value="Ribosomal_bL28/bL31-like_sf"/>
</dbReference>
<dbReference type="HAMAP" id="MF_00501">
    <property type="entry name" value="Ribosomal_bL31_1"/>
    <property type="match status" value="1"/>
</dbReference>
<dbReference type="GO" id="GO:0005840">
    <property type="term" value="C:ribosome"/>
    <property type="evidence" value="ECO:0007669"/>
    <property type="project" value="UniProtKB-KW"/>
</dbReference>
<dbReference type="InterPro" id="IPR027491">
    <property type="entry name" value="Ribosomal_bL31_A"/>
</dbReference>
<accession>A0A1F8EY24</accession>
<dbReference type="Proteomes" id="UP000177507">
    <property type="component" value="Unassembled WGS sequence"/>
</dbReference>
<dbReference type="PRINTS" id="PR01249">
    <property type="entry name" value="RIBOSOMALL31"/>
</dbReference>
<dbReference type="AlphaFoldDB" id="A0A1F8EY24"/>
<keyword evidence="4 7" id="KW-0689">Ribosomal protein</keyword>
<comment type="subunit">
    <text evidence="7">Part of the 50S ribosomal subunit.</text>
</comment>
<feature type="binding site" evidence="7">
    <location>
        <position position="18"/>
    </location>
    <ligand>
        <name>Zn(2+)</name>
        <dbReference type="ChEBI" id="CHEBI:29105"/>
    </ligand>
</feature>
<gene>
    <name evidence="7" type="primary">rpmE</name>
    <name evidence="8" type="ORF">A2831_02580</name>
</gene>
<dbReference type="PANTHER" id="PTHR33280">
    <property type="entry name" value="50S RIBOSOMAL PROTEIN L31, CHLOROPLASTIC"/>
    <property type="match status" value="1"/>
</dbReference>
<dbReference type="GO" id="GO:0019843">
    <property type="term" value="F:rRNA binding"/>
    <property type="evidence" value="ECO:0007669"/>
    <property type="project" value="UniProtKB-KW"/>
</dbReference>
<evidence type="ECO:0000256" key="7">
    <source>
        <dbReference type="HAMAP-Rule" id="MF_00501"/>
    </source>
</evidence>
<name>A0A1F8EY24_9BACT</name>
<evidence type="ECO:0000256" key="1">
    <source>
        <dbReference type="ARBA" id="ARBA00009296"/>
    </source>
</evidence>
<dbReference type="EMBL" id="MGJI01000016">
    <property type="protein sequence ID" value="OGN04916.1"/>
    <property type="molecule type" value="Genomic_DNA"/>
</dbReference>
<dbReference type="STRING" id="1802668.A2831_02580"/>
<keyword evidence="3 7" id="KW-0694">RNA-binding</keyword>
<feature type="binding site" evidence="7">
    <location>
        <position position="16"/>
    </location>
    <ligand>
        <name>Zn(2+)</name>
        <dbReference type="ChEBI" id="CHEBI:29105"/>
    </ligand>
</feature>
<proteinExistence type="inferred from homology"/>
<organism evidence="8 9">
    <name type="scientific">Candidatus Yanofskybacteria bacterium RIFCSPHIGHO2_01_FULL_44_17</name>
    <dbReference type="NCBI Taxonomy" id="1802668"/>
    <lineage>
        <taxon>Bacteria</taxon>
        <taxon>Candidatus Yanofskyibacteriota</taxon>
    </lineage>
</organism>
<keyword evidence="5 7" id="KW-0687">Ribonucleoprotein</keyword>
<evidence type="ECO:0000256" key="2">
    <source>
        <dbReference type="ARBA" id="ARBA00022730"/>
    </source>
</evidence>
<evidence type="ECO:0000313" key="8">
    <source>
        <dbReference type="EMBL" id="OGN04916.1"/>
    </source>
</evidence>
<comment type="cofactor">
    <cofactor evidence="7">
        <name>Zn(2+)</name>
        <dbReference type="ChEBI" id="CHEBI:29105"/>
    </cofactor>
    <text evidence="7">Binds 1 zinc ion per subunit.</text>
</comment>
<dbReference type="Gene3D" id="4.10.830.30">
    <property type="entry name" value="Ribosomal protein L31"/>
    <property type="match status" value="1"/>
</dbReference>
<comment type="caution">
    <text evidence="8">The sequence shown here is derived from an EMBL/GenBank/DDBJ whole genome shotgun (WGS) entry which is preliminary data.</text>
</comment>
<keyword evidence="2 7" id="KW-0699">rRNA-binding</keyword>
<keyword evidence="7" id="KW-0479">Metal-binding</keyword>
<evidence type="ECO:0000313" key="9">
    <source>
        <dbReference type="Proteomes" id="UP000177507"/>
    </source>
</evidence>
<evidence type="ECO:0000256" key="5">
    <source>
        <dbReference type="ARBA" id="ARBA00023274"/>
    </source>
</evidence>
<dbReference type="GO" id="GO:1990904">
    <property type="term" value="C:ribonucleoprotein complex"/>
    <property type="evidence" value="ECO:0007669"/>
    <property type="project" value="UniProtKB-KW"/>
</dbReference>
<protein>
    <recommendedName>
        <fullName evidence="6 7">Large ribosomal subunit protein bL31</fullName>
    </recommendedName>
</protein>
<dbReference type="PROSITE" id="PS01143">
    <property type="entry name" value="RIBOSOMAL_L31"/>
    <property type="match status" value="1"/>
</dbReference>
<comment type="similarity">
    <text evidence="1 7">Belongs to the bacterial ribosomal protein bL31 family. Type A subfamily.</text>
</comment>
<dbReference type="NCBIfam" id="NF000612">
    <property type="entry name" value="PRK00019.1"/>
    <property type="match status" value="1"/>
</dbReference>
<dbReference type="SUPFAM" id="SSF143800">
    <property type="entry name" value="L28p-like"/>
    <property type="match status" value="1"/>
</dbReference>
<evidence type="ECO:0000256" key="6">
    <source>
        <dbReference type="ARBA" id="ARBA00035687"/>
    </source>
</evidence>
<dbReference type="GO" id="GO:0006412">
    <property type="term" value="P:translation"/>
    <property type="evidence" value="ECO:0007669"/>
    <property type="project" value="UniProtKB-UniRule"/>
</dbReference>
<dbReference type="InterPro" id="IPR002150">
    <property type="entry name" value="Ribosomal_bL31"/>
</dbReference>
<dbReference type="PANTHER" id="PTHR33280:SF1">
    <property type="entry name" value="LARGE RIBOSOMAL SUBUNIT PROTEIN BL31C"/>
    <property type="match status" value="1"/>
</dbReference>
<dbReference type="NCBIfam" id="TIGR00105">
    <property type="entry name" value="L31"/>
    <property type="match status" value="1"/>
</dbReference>
<dbReference type="Pfam" id="PF01197">
    <property type="entry name" value="Ribosomal_L31"/>
    <property type="match status" value="1"/>
</dbReference>
<sequence length="83" mass="9425">MKQGIHPKYYEATVKCACGNKWTTGSTMPEVSVEICNNCHPFYTGKEKLLDARGRVDKFKKRMAKSEYAIKATVAKKPRAKKQ</sequence>
<comment type="function">
    <text evidence="7">Binds the 23S rRNA.</text>
</comment>
<dbReference type="InterPro" id="IPR042105">
    <property type="entry name" value="Ribosomal_bL31_sf"/>
</dbReference>
<evidence type="ECO:0000256" key="4">
    <source>
        <dbReference type="ARBA" id="ARBA00022980"/>
    </source>
</evidence>
<reference evidence="8 9" key="1">
    <citation type="journal article" date="2016" name="Nat. Commun.">
        <title>Thousands of microbial genomes shed light on interconnected biogeochemical processes in an aquifer system.</title>
        <authorList>
            <person name="Anantharaman K."/>
            <person name="Brown C.T."/>
            <person name="Hug L.A."/>
            <person name="Sharon I."/>
            <person name="Castelle C.J."/>
            <person name="Probst A.J."/>
            <person name="Thomas B.C."/>
            <person name="Singh A."/>
            <person name="Wilkins M.J."/>
            <person name="Karaoz U."/>
            <person name="Brodie E.L."/>
            <person name="Williams K.H."/>
            <person name="Hubbard S.S."/>
            <person name="Banfield J.F."/>
        </authorList>
    </citation>
    <scope>NUCLEOTIDE SEQUENCE [LARGE SCALE GENOMIC DNA]</scope>
</reference>
<evidence type="ECO:0000256" key="3">
    <source>
        <dbReference type="ARBA" id="ARBA00022884"/>
    </source>
</evidence>
<dbReference type="GO" id="GO:0046872">
    <property type="term" value="F:metal ion binding"/>
    <property type="evidence" value="ECO:0007669"/>
    <property type="project" value="UniProtKB-KW"/>
</dbReference>
<feature type="binding site" evidence="7">
    <location>
        <position position="36"/>
    </location>
    <ligand>
        <name>Zn(2+)</name>
        <dbReference type="ChEBI" id="CHEBI:29105"/>
    </ligand>
</feature>
<feature type="binding site" evidence="7">
    <location>
        <position position="39"/>
    </location>
    <ligand>
        <name>Zn(2+)</name>
        <dbReference type="ChEBI" id="CHEBI:29105"/>
    </ligand>
</feature>
<keyword evidence="7" id="KW-0862">Zinc</keyword>
<dbReference type="GO" id="GO:0003735">
    <property type="term" value="F:structural constituent of ribosome"/>
    <property type="evidence" value="ECO:0007669"/>
    <property type="project" value="InterPro"/>
</dbReference>